<dbReference type="Gene3D" id="2.40.50.100">
    <property type="match status" value="1"/>
</dbReference>
<gene>
    <name evidence="3" type="ORF">H9804_03735</name>
</gene>
<dbReference type="AlphaFoldDB" id="A0A9D2KCH1"/>
<organism evidence="3 4">
    <name type="scientific">Candidatus Mucispirillum faecigallinarum</name>
    <dbReference type="NCBI Taxonomy" id="2838699"/>
    <lineage>
        <taxon>Bacteria</taxon>
        <taxon>Pseudomonadati</taxon>
        <taxon>Deferribacterota</taxon>
        <taxon>Deferribacteres</taxon>
        <taxon>Deferribacterales</taxon>
        <taxon>Mucispirillaceae</taxon>
        <taxon>Mucispirillum</taxon>
    </lineage>
</organism>
<protein>
    <submittedName>
        <fullName evidence="3">Biotin/lipoyl-binding protein</fullName>
    </submittedName>
</protein>
<dbReference type="InterPro" id="IPR001882">
    <property type="entry name" value="Biotin_BS"/>
</dbReference>
<dbReference type="PANTHER" id="PTHR45266:SF3">
    <property type="entry name" value="OXALOACETATE DECARBOXYLASE ALPHA CHAIN"/>
    <property type="match status" value="1"/>
</dbReference>
<dbReference type="PANTHER" id="PTHR45266">
    <property type="entry name" value="OXALOACETATE DECARBOXYLASE ALPHA CHAIN"/>
    <property type="match status" value="1"/>
</dbReference>
<keyword evidence="1" id="KW-0092">Biotin</keyword>
<dbReference type="InterPro" id="IPR050709">
    <property type="entry name" value="Biotin_Carboxyl_Carrier/Decarb"/>
</dbReference>
<dbReference type="PROSITE" id="PS50968">
    <property type="entry name" value="BIOTINYL_LIPOYL"/>
    <property type="match status" value="1"/>
</dbReference>
<dbReference type="EMBL" id="DXAQ01000058">
    <property type="protein sequence ID" value="HIZ89033.1"/>
    <property type="molecule type" value="Genomic_DNA"/>
</dbReference>
<reference evidence="3" key="1">
    <citation type="journal article" date="2021" name="PeerJ">
        <title>Extensive microbial diversity within the chicken gut microbiome revealed by metagenomics and culture.</title>
        <authorList>
            <person name="Gilroy R."/>
            <person name="Ravi A."/>
            <person name="Getino M."/>
            <person name="Pursley I."/>
            <person name="Horton D.L."/>
            <person name="Alikhan N.F."/>
            <person name="Baker D."/>
            <person name="Gharbi K."/>
            <person name="Hall N."/>
            <person name="Watson M."/>
            <person name="Adriaenssens E.M."/>
            <person name="Foster-Nyarko E."/>
            <person name="Jarju S."/>
            <person name="Secka A."/>
            <person name="Antonio M."/>
            <person name="Oren A."/>
            <person name="Chaudhuri R.R."/>
            <person name="La Ragione R."/>
            <person name="Hildebrand F."/>
            <person name="Pallen M.J."/>
        </authorList>
    </citation>
    <scope>NUCLEOTIDE SEQUENCE</scope>
    <source>
        <strain evidence="3">ChiW4-1371</strain>
    </source>
</reference>
<dbReference type="SUPFAM" id="SSF51230">
    <property type="entry name" value="Single hybrid motif"/>
    <property type="match status" value="1"/>
</dbReference>
<dbReference type="InterPro" id="IPR011053">
    <property type="entry name" value="Single_hybrid_motif"/>
</dbReference>
<accession>A0A9D2KCH1</accession>
<sequence>MKCSNIAATKYYAIPEGFDKESVVQIKCVGANAFVLSVDGKDIEVDFQRTGHNLYSIIIDNKSYEIDIHNDRESYDVLVNGDYFKIDILDELKKVLRDRVSKGLQGRQVIAAQMPGIVTQVMVKEGQEVEEGQPLLILVAMKMENQIKAPKAGVVQNVYVEANQTVAIGDKLAVIE</sequence>
<evidence type="ECO:0000256" key="1">
    <source>
        <dbReference type="ARBA" id="ARBA00023267"/>
    </source>
</evidence>
<evidence type="ECO:0000313" key="4">
    <source>
        <dbReference type="Proteomes" id="UP000824176"/>
    </source>
</evidence>
<reference evidence="3" key="2">
    <citation type="submission" date="2021-04" db="EMBL/GenBank/DDBJ databases">
        <authorList>
            <person name="Gilroy R."/>
        </authorList>
    </citation>
    <scope>NUCLEOTIDE SEQUENCE</scope>
    <source>
        <strain evidence="3">ChiW4-1371</strain>
    </source>
</reference>
<dbReference type="FunFam" id="2.40.50.100:FF:000003">
    <property type="entry name" value="Acetyl-CoA carboxylase biotin carboxyl carrier protein"/>
    <property type="match status" value="1"/>
</dbReference>
<dbReference type="PROSITE" id="PS00188">
    <property type="entry name" value="BIOTIN"/>
    <property type="match status" value="1"/>
</dbReference>
<dbReference type="Pfam" id="PF00364">
    <property type="entry name" value="Biotin_lipoyl"/>
    <property type="match status" value="1"/>
</dbReference>
<dbReference type="InterPro" id="IPR000089">
    <property type="entry name" value="Biotin_lipoyl"/>
</dbReference>
<evidence type="ECO:0000313" key="3">
    <source>
        <dbReference type="EMBL" id="HIZ89033.1"/>
    </source>
</evidence>
<feature type="domain" description="Lipoyl-binding" evidence="2">
    <location>
        <begin position="99"/>
        <end position="176"/>
    </location>
</feature>
<name>A0A9D2KCH1_9BACT</name>
<dbReference type="Proteomes" id="UP000824176">
    <property type="component" value="Unassembled WGS sequence"/>
</dbReference>
<dbReference type="CDD" id="cd06850">
    <property type="entry name" value="biotinyl_domain"/>
    <property type="match status" value="1"/>
</dbReference>
<proteinExistence type="predicted"/>
<comment type="caution">
    <text evidence="3">The sequence shown here is derived from an EMBL/GenBank/DDBJ whole genome shotgun (WGS) entry which is preliminary data.</text>
</comment>
<evidence type="ECO:0000259" key="2">
    <source>
        <dbReference type="PROSITE" id="PS50968"/>
    </source>
</evidence>